<dbReference type="GO" id="GO:0030313">
    <property type="term" value="C:cell envelope"/>
    <property type="evidence" value="ECO:0007669"/>
    <property type="project" value="UniProtKB-SubCell"/>
</dbReference>
<dbReference type="GO" id="GO:0030246">
    <property type="term" value="F:carbohydrate binding"/>
    <property type="evidence" value="ECO:0007669"/>
    <property type="project" value="UniProtKB-ARBA"/>
</dbReference>
<evidence type="ECO:0000313" key="6">
    <source>
        <dbReference type="EMBL" id="MCB8882279.1"/>
    </source>
</evidence>
<keyword evidence="7" id="KW-1185">Reference proteome</keyword>
<comment type="subcellular location">
    <subcellularLocation>
        <location evidence="1">Cell envelope</location>
    </subcellularLocation>
</comment>
<dbReference type="PANTHER" id="PTHR46847">
    <property type="entry name" value="D-ALLOSE-BINDING PERIPLASMIC PROTEIN-RELATED"/>
    <property type="match status" value="1"/>
</dbReference>
<dbReference type="AlphaFoldDB" id="A0A963Z455"/>
<feature type="domain" description="Periplasmic binding protein" evidence="5">
    <location>
        <begin position="33"/>
        <end position="296"/>
    </location>
</feature>
<comment type="caution">
    <text evidence="6">The sequence shown here is derived from an EMBL/GenBank/DDBJ whole genome shotgun (WGS) entry which is preliminary data.</text>
</comment>
<organism evidence="6 7">
    <name type="scientific">Acidisoma cellulosilyticum</name>
    <dbReference type="NCBI Taxonomy" id="2802395"/>
    <lineage>
        <taxon>Bacteria</taxon>
        <taxon>Pseudomonadati</taxon>
        <taxon>Pseudomonadota</taxon>
        <taxon>Alphaproteobacteria</taxon>
        <taxon>Acetobacterales</taxon>
        <taxon>Acidocellaceae</taxon>
        <taxon>Acidisoma</taxon>
    </lineage>
</organism>
<dbReference type="Proteomes" id="UP000721844">
    <property type="component" value="Unassembled WGS sequence"/>
</dbReference>
<evidence type="ECO:0000313" key="7">
    <source>
        <dbReference type="Proteomes" id="UP000721844"/>
    </source>
</evidence>
<keyword evidence="3 4" id="KW-0732">Signal</keyword>
<proteinExistence type="inferred from homology"/>
<feature type="chain" id="PRO_5037214736" evidence="4">
    <location>
        <begin position="20"/>
        <end position="331"/>
    </location>
</feature>
<dbReference type="InterPro" id="IPR025997">
    <property type="entry name" value="SBP_2_dom"/>
</dbReference>
<dbReference type="RefSeq" id="WP_227308942.1">
    <property type="nucleotide sequence ID" value="NZ_JAESVA010000006.1"/>
</dbReference>
<dbReference type="EMBL" id="JAESVA010000006">
    <property type="protein sequence ID" value="MCB8882279.1"/>
    <property type="molecule type" value="Genomic_DNA"/>
</dbReference>
<evidence type="ECO:0000259" key="5">
    <source>
        <dbReference type="Pfam" id="PF13407"/>
    </source>
</evidence>
<dbReference type="Pfam" id="PF13407">
    <property type="entry name" value="Peripla_BP_4"/>
    <property type="match status" value="1"/>
</dbReference>
<dbReference type="Gene3D" id="3.40.50.2300">
    <property type="match status" value="2"/>
</dbReference>
<name>A0A963Z455_9PROT</name>
<accession>A0A963Z455</accession>
<dbReference type="CDD" id="cd20007">
    <property type="entry name" value="PBP1_ABC_sugar_binding-like"/>
    <property type="match status" value="1"/>
</dbReference>
<dbReference type="PANTHER" id="PTHR46847:SF1">
    <property type="entry name" value="D-ALLOSE-BINDING PERIPLASMIC PROTEIN-RELATED"/>
    <property type="match status" value="1"/>
</dbReference>
<reference evidence="6 7" key="1">
    <citation type="journal article" date="2021" name="Microorganisms">
        <title>Acidisoma silvae sp. nov. and Acidisomacellulosilytica sp. nov., Two Acidophilic Bacteria Isolated from Decaying Wood, Hydrolyzing Cellulose and Producing Poly-3-hydroxybutyrate.</title>
        <authorList>
            <person name="Mieszkin S."/>
            <person name="Pouder E."/>
            <person name="Uroz S."/>
            <person name="Simon-Colin C."/>
            <person name="Alain K."/>
        </authorList>
    </citation>
    <scope>NUCLEOTIDE SEQUENCE [LARGE SCALE GENOMIC DNA]</scope>
    <source>
        <strain evidence="6 7">HW T5.17</strain>
    </source>
</reference>
<feature type="signal peptide" evidence="4">
    <location>
        <begin position="1"/>
        <end position="19"/>
    </location>
</feature>
<dbReference type="InterPro" id="IPR028082">
    <property type="entry name" value="Peripla_BP_I"/>
</dbReference>
<sequence length="331" mass="33954">MRISALLASTVLACSSVIALPAAHADSAKGATIALIYGIKGDPFYMTMERGAREEAAKLGVKLVADGPSQWNPALQSPIIDAMVARNVDALVVVPNDPQAMIASLQTANTRGIPVVTADTTLGDGDYTKGSVTFPVAGISSDNFAGGKLACTALIKAMGGKGKVYILVSTPNVVSDTKRRDGCKEAIKEAGPGVGLAGVDYTQSNSAIASNDTQAVLQRNPDIAGIFGGNTFSAEGAAAAIKTANLQGAVKIASFDAPQEAINALKDKTIDLVIAQQPALIGATAVKDAFDALESKTVSPKNSFVPFVTITRENVDTQAAQAAIYRTNSGS</sequence>
<evidence type="ECO:0000256" key="3">
    <source>
        <dbReference type="ARBA" id="ARBA00022729"/>
    </source>
</evidence>
<evidence type="ECO:0000256" key="1">
    <source>
        <dbReference type="ARBA" id="ARBA00004196"/>
    </source>
</evidence>
<dbReference type="SUPFAM" id="SSF53822">
    <property type="entry name" value="Periplasmic binding protein-like I"/>
    <property type="match status" value="1"/>
</dbReference>
<evidence type="ECO:0000256" key="4">
    <source>
        <dbReference type="SAM" id="SignalP"/>
    </source>
</evidence>
<evidence type="ECO:0000256" key="2">
    <source>
        <dbReference type="ARBA" id="ARBA00007639"/>
    </source>
</evidence>
<gene>
    <name evidence="6" type="ORF">ACELLULO517_18675</name>
</gene>
<comment type="similarity">
    <text evidence="2">Belongs to the bacterial solute-binding protein 2 family.</text>
</comment>
<protein>
    <submittedName>
        <fullName evidence="6">Substrate-binding domain-containing protein</fullName>
    </submittedName>
</protein>